<keyword evidence="10" id="KW-0547">Nucleotide-binding</keyword>
<dbReference type="InterPro" id="IPR003593">
    <property type="entry name" value="AAA+_ATPase"/>
</dbReference>
<dbReference type="Pfam" id="PF00004">
    <property type="entry name" value="AAA"/>
    <property type="match status" value="2"/>
</dbReference>
<evidence type="ECO:0000256" key="22">
    <source>
        <dbReference type="SAM" id="MobiDB-lite"/>
    </source>
</evidence>
<feature type="repeat" description="TPR" evidence="21">
    <location>
        <begin position="258"/>
        <end position="291"/>
    </location>
</feature>
<dbReference type="GO" id="GO:0051228">
    <property type="term" value="P:mitotic spindle disassembly"/>
    <property type="evidence" value="ECO:0007669"/>
    <property type="project" value="TreeGrafter"/>
</dbReference>
<evidence type="ECO:0000313" key="26">
    <source>
        <dbReference type="EMBL" id="KAK1792415.1"/>
    </source>
</evidence>
<dbReference type="Gene3D" id="6.10.20.150">
    <property type="match status" value="1"/>
</dbReference>
<dbReference type="SMART" id="SM00382">
    <property type="entry name" value="AAA"/>
    <property type="match status" value="2"/>
</dbReference>
<evidence type="ECO:0000256" key="18">
    <source>
        <dbReference type="ARBA" id="ARBA00023242"/>
    </source>
</evidence>
<keyword evidence="9" id="KW-0597">Phosphoprotein</keyword>
<dbReference type="GO" id="GO:0034098">
    <property type="term" value="C:VCP-NPL4-UFD1 AAA ATPase complex"/>
    <property type="evidence" value="ECO:0007669"/>
    <property type="project" value="TreeGrafter"/>
</dbReference>
<dbReference type="GO" id="GO:0005829">
    <property type="term" value="C:cytosol"/>
    <property type="evidence" value="ECO:0007669"/>
    <property type="project" value="UniProtKB-SubCell"/>
</dbReference>
<evidence type="ECO:0000313" key="27">
    <source>
        <dbReference type="Proteomes" id="UP001239994"/>
    </source>
</evidence>
<evidence type="ECO:0000256" key="3">
    <source>
        <dbReference type="ARBA" id="ARBA00004514"/>
    </source>
</evidence>
<dbReference type="Pfam" id="PF02933">
    <property type="entry name" value="CDC48_2"/>
    <property type="match status" value="1"/>
</dbReference>
<dbReference type="InterPro" id="IPR050168">
    <property type="entry name" value="AAA_ATPase_domain"/>
</dbReference>
<dbReference type="FunFam" id="3.10.330.10:FF:000001">
    <property type="entry name" value="Cell division control 48"/>
    <property type="match status" value="1"/>
</dbReference>
<evidence type="ECO:0000256" key="2">
    <source>
        <dbReference type="ARBA" id="ARBA00004240"/>
    </source>
</evidence>
<dbReference type="PROSITE" id="PS50005">
    <property type="entry name" value="TPR"/>
    <property type="match status" value="1"/>
</dbReference>
<dbReference type="Gene3D" id="1.10.8.60">
    <property type="match status" value="1"/>
</dbReference>
<dbReference type="InterPro" id="IPR003959">
    <property type="entry name" value="ATPase_AAA_core"/>
</dbReference>
<dbReference type="InterPro" id="IPR004201">
    <property type="entry name" value="Cdc48_dom2"/>
</dbReference>
<evidence type="ECO:0000256" key="8">
    <source>
        <dbReference type="ARBA" id="ARBA00022490"/>
    </source>
</evidence>
<dbReference type="CDD" id="cd19528">
    <property type="entry name" value="RecA-like_CDC48_r2-like"/>
    <property type="match status" value="1"/>
</dbReference>
<keyword evidence="8" id="KW-0963">Cytoplasm</keyword>
<dbReference type="Gene3D" id="1.25.40.10">
    <property type="entry name" value="Tetratricopeptide repeat domain"/>
    <property type="match status" value="2"/>
</dbReference>
<dbReference type="InterPro" id="IPR005938">
    <property type="entry name" value="AAA_ATPase_CDC48"/>
</dbReference>
<evidence type="ECO:0000256" key="7">
    <source>
        <dbReference type="ARBA" id="ARBA00022448"/>
    </source>
</evidence>
<feature type="compositionally biased region" description="Low complexity" evidence="22">
    <location>
        <begin position="1382"/>
        <end position="1392"/>
    </location>
</feature>
<evidence type="ECO:0000256" key="17">
    <source>
        <dbReference type="ARBA" id="ARBA00023204"/>
    </source>
</evidence>
<evidence type="ECO:0000256" key="13">
    <source>
        <dbReference type="ARBA" id="ARBA00022824"/>
    </source>
</evidence>
<dbReference type="SUPFAM" id="SSF48452">
    <property type="entry name" value="TPR-like"/>
    <property type="match status" value="1"/>
</dbReference>
<feature type="domain" description="CDC48 N-terminal subdomain" evidence="25">
    <location>
        <begin position="639"/>
        <end position="722"/>
    </location>
</feature>
<dbReference type="Pfam" id="PF13181">
    <property type="entry name" value="TPR_8"/>
    <property type="match status" value="2"/>
</dbReference>
<dbReference type="NCBIfam" id="TIGR01243">
    <property type="entry name" value="CDC48"/>
    <property type="match status" value="1"/>
</dbReference>
<dbReference type="SUPFAM" id="SSF54585">
    <property type="entry name" value="Cdc48 domain 2-like"/>
    <property type="match status" value="1"/>
</dbReference>
<sequence length="1420" mass="158765">MSVTSCLAERWIEESNTIIKKWKENEKLRGQLQDIRKHCYAQCLKLHQKIQAKKVVGVFTGVPAVRQQVELEFAVSYNTLLFSLTNSKPNEANDRLTCCLIRALEAVGFPVHCSDQVTLWQTVLKTFNGKEHQTCIHKLLLIQWAIWLSQCQFEGILQLLQMINPKITPSGDLLAEIRNLTFSVKDDTSLLVAMAAEDLKDLLHICTFISKGDLYLQLRKKNRISALGLEKMKTGNYPEALQDFQEAGTLSSPRALLAHVHTLMGLCYAKLGRPQSALQCYRLALEVDFSCQRALYQSALVYKQLGNSHAEIEALRLLHSATLLHPERNSLSEPVPLISPDMLLGSEQMAFISQIPSPVHILHILGHTCVLNDRQVNSEGAECYLDLLASLQSHSTLHISTEHGLPFPRIPMIYLEAAFAMLKAKRFWDGLAICEEVIAKTADLIPERLFLEPPMVTHQLTAPIELSARSLEPDPTKETLDRVLWSGSAYFLQGWAYLQLKDTKAALTNFTRAINQLVKVCFKQKNCTEKGQEEEGVFSDQMVMLETLKGQALTGRGLCFVERGQLMGALRDFQLSLQTSPGCSNTEMWLVEILWRLDRKEEAAAMWRQIKKCTDSPTSVSKNDDLSTAILKQKNRPNRLIVDESINEDNSVVSLSQAKMDELQLFRGDTVLLKGKKRRETVCIVLSDDTCSDEKVRMNRVVRNNLRVRLGDVISIQPCPDVKYGKRIHVLPIDDTVEGITGNLFEVYLKPYFLEAYRPIRKGDIFLVRGGMRAVEFKVVETDPSPYCIVAPDTVIHCEGEPIKREDEEESLNEVGYDDIGGVRKQLAQIKEMVELPLRHPALFKAIGVKPPRGILLYGPPGTGKTLIARAVANETGAFFFLINGPEIMSKLAGESESNLRKAFEEAEKNAPAIIFIDELDAIAPKREKTHGEVERRIVSQLLTLMDGLKQRAHVIVMAATNRPNSIDPALRRFGRFDREVDIGIPDATGRLEILQIHTKNMKLADDVDLEQVANETHGHVGADLAALCSEAALQAIRKKMDLIDLEDETIDAEVMNSLAVTMDDFRWALSQSNPSALRETVVEVPNITWEDIGGLDDVKRELQELVQYPVEHPDKFLKFGMTPSKGVLFYGPPGCGKTLLAKAIANECQANFISIKGPELLTMWFGESEANVREIFDKARQAAPCVLFFDELDSIAKARGGSVGDGGGAADRVINQILTEMDGMSSKKNVFIIGATNRPDIIDPAILRPGRLDQLIYIPLPDEKSRMAILKANLRKSPIAKDVDLDFLAKMTNGFSGADLTEICQRACKLAIRESIENEIRRERERQTNPSAMEVEEDDPVPEIRKDHFEEAMRFARRSVSDNDIRKYEMFAQTLQQSRGFGSFRFPSSNQGGSGPSQGSAGGSGGNVFNEDNDDDLYG</sequence>
<feature type="region of interest" description="Disordered" evidence="22">
    <location>
        <begin position="1382"/>
        <end position="1420"/>
    </location>
</feature>
<evidence type="ECO:0000259" key="24">
    <source>
        <dbReference type="SMART" id="SM01072"/>
    </source>
</evidence>
<dbReference type="SMART" id="SM01072">
    <property type="entry name" value="CDC48_2"/>
    <property type="match status" value="1"/>
</dbReference>
<feature type="domain" description="AAA+ ATPase" evidence="23">
    <location>
        <begin position="851"/>
        <end position="987"/>
    </location>
</feature>
<dbReference type="GO" id="GO:0031593">
    <property type="term" value="F:polyubiquitin modification-dependent protein binding"/>
    <property type="evidence" value="ECO:0007669"/>
    <property type="project" value="TreeGrafter"/>
</dbReference>
<dbReference type="GO" id="GO:0097352">
    <property type="term" value="P:autophagosome maturation"/>
    <property type="evidence" value="ECO:0007669"/>
    <property type="project" value="TreeGrafter"/>
</dbReference>
<dbReference type="Proteomes" id="UP001239994">
    <property type="component" value="Unassembled WGS sequence"/>
</dbReference>
<dbReference type="FunFam" id="1.10.8.60:FF:000004">
    <property type="entry name" value="Cell division control 48"/>
    <property type="match status" value="1"/>
</dbReference>
<keyword evidence="15" id="KW-0072">Autophagy</keyword>
<dbReference type="SUPFAM" id="SSF52540">
    <property type="entry name" value="P-loop containing nucleoside triphosphate hydrolases"/>
    <property type="match status" value="2"/>
</dbReference>
<comment type="subcellular location">
    <subcellularLocation>
        <location evidence="3">Cytoplasm</location>
        <location evidence="3">Cytosol</location>
    </subcellularLocation>
    <subcellularLocation>
        <location evidence="2">Endoplasmic reticulum</location>
    </subcellularLocation>
    <subcellularLocation>
        <location evidence="1">Nucleus</location>
    </subcellularLocation>
</comment>
<keyword evidence="21" id="KW-0802">TPR repeat</keyword>
<dbReference type="FunFam" id="3.40.50.300:FF:000012">
    <property type="entry name" value="Transitional endoplasmic reticulum ATPase"/>
    <property type="match status" value="1"/>
</dbReference>
<dbReference type="EC" id="3.6.4.6" evidence="5"/>
<feature type="region of interest" description="Disordered" evidence="22">
    <location>
        <begin position="1322"/>
        <end position="1341"/>
    </location>
</feature>
<evidence type="ECO:0000256" key="14">
    <source>
        <dbReference type="ARBA" id="ARBA00022840"/>
    </source>
</evidence>
<dbReference type="GO" id="GO:0016887">
    <property type="term" value="F:ATP hydrolysis activity"/>
    <property type="evidence" value="ECO:0007669"/>
    <property type="project" value="InterPro"/>
</dbReference>
<comment type="similarity">
    <text evidence="4">Belongs to the AAA ATPase family.</text>
</comment>
<dbReference type="CDD" id="cd19519">
    <property type="entry name" value="RecA-like_CDC48_r1-like"/>
    <property type="match status" value="1"/>
</dbReference>
<dbReference type="InterPro" id="IPR029067">
    <property type="entry name" value="CDC48_domain_2-like_sf"/>
</dbReference>
<dbReference type="InterPro" id="IPR027417">
    <property type="entry name" value="P-loop_NTPase"/>
</dbReference>
<dbReference type="GO" id="GO:0005634">
    <property type="term" value="C:nucleus"/>
    <property type="evidence" value="ECO:0007669"/>
    <property type="project" value="UniProtKB-SubCell"/>
</dbReference>
<feature type="domain" description="CDC48" evidence="24">
    <location>
        <begin position="739"/>
        <end position="805"/>
    </location>
</feature>
<dbReference type="Pfam" id="PF17862">
    <property type="entry name" value="AAA_lid_3"/>
    <property type="match status" value="2"/>
</dbReference>
<evidence type="ECO:0000256" key="16">
    <source>
        <dbReference type="ARBA" id="ARBA00023121"/>
    </source>
</evidence>
<evidence type="ECO:0000256" key="15">
    <source>
        <dbReference type="ARBA" id="ARBA00023006"/>
    </source>
</evidence>
<evidence type="ECO:0000256" key="11">
    <source>
        <dbReference type="ARBA" id="ARBA00022763"/>
    </source>
</evidence>
<dbReference type="Pfam" id="PF02359">
    <property type="entry name" value="CDC48_N"/>
    <property type="match status" value="1"/>
</dbReference>
<evidence type="ECO:0000256" key="10">
    <source>
        <dbReference type="ARBA" id="ARBA00022741"/>
    </source>
</evidence>
<feature type="compositionally biased region" description="Gly residues" evidence="22">
    <location>
        <begin position="1393"/>
        <end position="1407"/>
    </location>
</feature>
<evidence type="ECO:0000256" key="12">
    <source>
        <dbReference type="ARBA" id="ARBA00022801"/>
    </source>
</evidence>
<keyword evidence="14" id="KW-0067">ATP-binding</keyword>
<evidence type="ECO:0000256" key="21">
    <source>
        <dbReference type="PROSITE-ProRule" id="PRU00339"/>
    </source>
</evidence>
<dbReference type="PANTHER" id="PTHR23077">
    <property type="entry name" value="AAA-FAMILY ATPASE"/>
    <property type="match status" value="1"/>
</dbReference>
<reference evidence="26" key="1">
    <citation type="submission" date="2023-03" db="EMBL/GenBank/DDBJ databases">
        <title>Electrophorus voltai genome.</title>
        <authorList>
            <person name="Bian C."/>
        </authorList>
    </citation>
    <scope>NUCLEOTIDE SEQUENCE</scope>
    <source>
        <strain evidence="26">CB-2022</strain>
        <tissue evidence="26">Muscle</tissue>
    </source>
</reference>
<dbReference type="GO" id="GO:0006281">
    <property type="term" value="P:DNA repair"/>
    <property type="evidence" value="ECO:0007669"/>
    <property type="project" value="UniProtKB-KW"/>
</dbReference>
<dbReference type="Gene3D" id="3.40.50.300">
    <property type="entry name" value="P-loop containing nucleotide triphosphate hydrolases"/>
    <property type="match status" value="2"/>
</dbReference>
<keyword evidence="17" id="KW-0234">DNA repair</keyword>
<keyword evidence="18" id="KW-0539">Nucleus</keyword>
<dbReference type="PROSITE" id="PS00674">
    <property type="entry name" value="AAA"/>
    <property type="match status" value="2"/>
</dbReference>
<evidence type="ECO:0000259" key="25">
    <source>
        <dbReference type="SMART" id="SM01073"/>
    </source>
</evidence>
<dbReference type="InterPro" id="IPR003960">
    <property type="entry name" value="ATPase_AAA_CS"/>
</dbReference>
<keyword evidence="13" id="KW-0256">Endoplasmic reticulum</keyword>
<dbReference type="SMART" id="SM01073">
    <property type="entry name" value="CDC48_N"/>
    <property type="match status" value="1"/>
</dbReference>
<dbReference type="InterPro" id="IPR041569">
    <property type="entry name" value="AAA_lid_3"/>
</dbReference>
<keyword evidence="16" id="KW-0446">Lipid-binding</keyword>
<comment type="caution">
    <text evidence="26">The sequence shown here is derived from an EMBL/GenBank/DDBJ whole genome shotgun (WGS) entry which is preliminary data.</text>
</comment>
<keyword evidence="27" id="KW-1185">Reference proteome</keyword>
<comment type="catalytic activity">
    <reaction evidence="20">
        <text>ATP + H2O = ADP + phosphate + H(+)</text>
        <dbReference type="Rhea" id="RHEA:13065"/>
        <dbReference type="ChEBI" id="CHEBI:15377"/>
        <dbReference type="ChEBI" id="CHEBI:15378"/>
        <dbReference type="ChEBI" id="CHEBI:30616"/>
        <dbReference type="ChEBI" id="CHEBI:43474"/>
        <dbReference type="ChEBI" id="CHEBI:456216"/>
        <dbReference type="EC" id="3.6.4.6"/>
    </reaction>
</comment>
<evidence type="ECO:0000256" key="5">
    <source>
        <dbReference type="ARBA" id="ARBA00012674"/>
    </source>
</evidence>
<evidence type="ECO:0000256" key="9">
    <source>
        <dbReference type="ARBA" id="ARBA00022553"/>
    </source>
</evidence>
<dbReference type="InterPro" id="IPR009010">
    <property type="entry name" value="Asp_de-COase-like_dom_sf"/>
</dbReference>
<evidence type="ECO:0000256" key="1">
    <source>
        <dbReference type="ARBA" id="ARBA00004123"/>
    </source>
</evidence>
<gene>
    <name evidence="26" type="ORF">P4O66_012365</name>
</gene>
<dbReference type="Gene3D" id="2.40.40.20">
    <property type="match status" value="1"/>
</dbReference>
<keyword evidence="7" id="KW-0813">Transport</keyword>
<accession>A0AAD8Z4G6</accession>
<organism evidence="26 27">
    <name type="scientific">Electrophorus voltai</name>
    <dbReference type="NCBI Taxonomy" id="2609070"/>
    <lineage>
        <taxon>Eukaryota</taxon>
        <taxon>Metazoa</taxon>
        <taxon>Chordata</taxon>
        <taxon>Craniata</taxon>
        <taxon>Vertebrata</taxon>
        <taxon>Euteleostomi</taxon>
        <taxon>Actinopterygii</taxon>
        <taxon>Neopterygii</taxon>
        <taxon>Teleostei</taxon>
        <taxon>Ostariophysi</taxon>
        <taxon>Gymnotiformes</taxon>
        <taxon>Gymnotoidei</taxon>
        <taxon>Gymnotidae</taxon>
        <taxon>Electrophorus</taxon>
    </lineage>
</organism>
<dbReference type="Gene3D" id="3.10.330.10">
    <property type="match status" value="1"/>
</dbReference>
<protein>
    <recommendedName>
        <fullName evidence="6">Transitional endoplasmic reticulum ATPase</fullName>
        <ecNumber evidence="5">3.6.4.6</ecNumber>
    </recommendedName>
    <alternativeName>
        <fullName evidence="19">Valosin-containing protein</fullName>
    </alternativeName>
</protein>
<dbReference type="EMBL" id="JAROKS010000019">
    <property type="protein sequence ID" value="KAK1792415.1"/>
    <property type="molecule type" value="Genomic_DNA"/>
</dbReference>
<dbReference type="FunFam" id="2.40.40.20:FF:000003">
    <property type="entry name" value="Transitional endoplasmic reticulum ATPase"/>
    <property type="match status" value="1"/>
</dbReference>
<evidence type="ECO:0000259" key="23">
    <source>
        <dbReference type="SMART" id="SM00382"/>
    </source>
</evidence>
<dbReference type="SUPFAM" id="SSF50692">
    <property type="entry name" value="ADC-like"/>
    <property type="match status" value="1"/>
</dbReference>
<dbReference type="InterPro" id="IPR011990">
    <property type="entry name" value="TPR-like_helical_dom_sf"/>
</dbReference>
<dbReference type="SMART" id="SM00028">
    <property type="entry name" value="TPR"/>
    <property type="match status" value="3"/>
</dbReference>
<evidence type="ECO:0000256" key="20">
    <source>
        <dbReference type="ARBA" id="ARBA00048883"/>
    </source>
</evidence>
<evidence type="ECO:0000256" key="4">
    <source>
        <dbReference type="ARBA" id="ARBA00006914"/>
    </source>
</evidence>
<proteinExistence type="inferred from homology"/>
<dbReference type="GO" id="GO:0008289">
    <property type="term" value="F:lipid binding"/>
    <property type="evidence" value="ECO:0007669"/>
    <property type="project" value="UniProtKB-KW"/>
</dbReference>
<dbReference type="GO" id="GO:0005524">
    <property type="term" value="F:ATP binding"/>
    <property type="evidence" value="ECO:0007669"/>
    <property type="project" value="UniProtKB-KW"/>
</dbReference>
<dbReference type="PANTHER" id="PTHR23077:SF69">
    <property type="entry name" value="TRANSITIONAL ENDOPLASMIC RETICULUM ATPASE"/>
    <property type="match status" value="1"/>
</dbReference>
<evidence type="ECO:0000256" key="19">
    <source>
        <dbReference type="ARBA" id="ARBA00031860"/>
    </source>
</evidence>
<dbReference type="GO" id="GO:0030970">
    <property type="term" value="P:retrograde protein transport, ER to cytosol"/>
    <property type="evidence" value="ECO:0007669"/>
    <property type="project" value="TreeGrafter"/>
</dbReference>
<name>A0AAD8Z4G6_9TELE</name>
<keyword evidence="11" id="KW-0227">DNA damage</keyword>
<keyword evidence="12" id="KW-0378">Hydrolase</keyword>
<evidence type="ECO:0000256" key="6">
    <source>
        <dbReference type="ARBA" id="ARBA00019970"/>
    </source>
</evidence>
<dbReference type="FunFam" id="3.40.50.300:FF:000048">
    <property type="entry name" value="Transitional endoplasmic reticulum ATPase"/>
    <property type="match status" value="1"/>
</dbReference>
<dbReference type="InterPro" id="IPR003338">
    <property type="entry name" value="CDC4_N-term_subdom"/>
</dbReference>
<dbReference type="InterPro" id="IPR019734">
    <property type="entry name" value="TPR_rpt"/>
</dbReference>
<feature type="domain" description="AAA+ ATPase" evidence="23">
    <location>
        <begin position="1124"/>
        <end position="1263"/>
    </location>
</feature>